<comment type="similarity">
    <text evidence="2 8">Belongs to the glycosyl hydrolase 76 family.</text>
</comment>
<evidence type="ECO:0000256" key="4">
    <source>
        <dbReference type="ARBA" id="ARBA00022729"/>
    </source>
</evidence>
<keyword evidence="5 8" id="KW-0378">Hydrolase</keyword>
<sequence>MRGLSGIISIALVSISATDASPEAPSVDVHNIEQLTEAACAAMGNLMSYFTPNPRGTFNETDTPWHESGMIWGLNFDYARWTGDTRYLDIVTQALVHQSNDELHDFLSPGVKEQWNDDILWPAQAGKTVVAAAELYGPSSTLPNSTETWINLANKTYQEAASQTDDKCGGGIYWYRDRSAPRGSYKALITHSEFISQGARNYMITKDPETLEMAKSILEWVISSGIANPKTGLLMDGLSINNCTDFTTFQWSYNYGQWLGSLAWMHKATGDQKYLDMATPYFDYSQRTFAASNTSGIISELCEPDGSCNRDQKGFKAIYARNLAYLHRETNNSTMKRAIEKVIHTSVQAMAAHSCDKDWNCAGIWTTDAHPIKYVRAQHVSAALLVAAVGIHGDGGLDASTCD</sequence>
<keyword evidence="11" id="KW-1185">Reference proteome</keyword>
<dbReference type="InterPro" id="IPR014480">
    <property type="entry name" value="Mannan-1_6-alpha_mannosidase"/>
</dbReference>
<keyword evidence="4 9" id="KW-0732">Signal</keyword>
<comment type="caution">
    <text evidence="10">The sequence shown here is derived from an EMBL/GenBank/DDBJ whole genome shotgun (WGS) entry which is preliminary data.</text>
</comment>
<reference evidence="10 11" key="1">
    <citation type="submission" date="2019-05" db="EMBL/GenBank/DDBJ databases">
        <title>Emergence of the Ug99 lineage of the wheat stem rust pathogen through somatic hybridization.</title>
        <authorList>
            <person name="Li F."/>
            <person name="Upadhyaya N.M."/>
            <person name="Sperschneider J."/>
            <person name="Matny O."/>
            <person name="Nguyen-Phuc H."/>
            <person name="Mago R."/>
            <person name="Raley C."/>
            <person name="Miller M.E."/>
            <person name="Silverstein K.A.T."/>
            <person name="Henningsen E."/>
            <person name="Hirsch C.D."/>
            <person name="Visser B."/>
            <person name="Pretorius Z.A."/>
            <person name="Steffenson B.J."/>
            <person name="Schwessinger B."/>
            <person name="Dodds P.N."/>
            <person name="Figueroa M."/>
        </authorList>
    </citation>
    <scope>NUCLEOTIDE SEQUENCE [LARGE SCALE GENOMIC DNA]</scope>
    <source>
        <strain evidence="10">21-0</strain>
    </source>
</reference>
<dbReference type="GO" id="GO:0008496">
    <property type="term" value="F:mannan endo-1,6-alpha-mannosidase activity"/>
    <property type="evidence" value="ECO:0007669"/>
    <property type="project" value="UniProtKB-UniRule"/>
</dbReference>
<name>A0A5B0QAW0_PUCGR</name>
<feature type="signal peptide" evidence="9">
    <location>
        <begin position="1"/>
        <end position="20"/>
    </location>
</feature>
<dbReference type="InterPro" id="IPR008928">
    <property type="entry name" value="6-hairpin_glycosidase_sf"/>
</dbReference>
<gene>
    <name evidence="10" type="primary">DCW1_13</name>
    <name evidence="10" type="ORF">PGT21_021538</name>
</gene>
<evidence type="ECO:0000313" key="10">
    <source>
        <dbReference type="EMBL" id="KAA1110436.1"/>
    </source>
</evidence>
<dbReference type="InterPro" id="IPR005198">
    <property type="entry name" value="Glyco_hydro_76"/>
</dbReference>
<evidence type="ECO:0000313" key="11">
    <source>
        <dbReference type="Proteomes" id="UP000324748"/>
    </source>
</evidence>
<evidence type="ECO:0000256" key="2">
    <source>
        <dbReference type="ARBA" id="ARBA00009699"/>
    </source>
</evidence>
<dbReference type="GO" id="GO:0016052">
    <property type="term" value="P:carbohydrate catabolic process"/>
    <property type="evidence" value="ECO:0007669"/>
    <property type="project" value="InterPro"/>
</dbReference>
<evidence type="ECO:0000256" key="7">
    <source>
        <dbReference type="ARBA" id="ARBA00023295"/>
    </source>
</evidence>
<evidence type="ECO:0000256" key="3">
    <source>
        <dbReference type="ARBA" id="ARBA00012350"/>
    </source>
</evidence>
<dbReference type="EMBL" id="VSWC01000027">
    <property type="protein sequence ID" value="KAA1110436.1"/>
    <property type="molecule type" value="Genomic_DNA"/>
</dbReference>
<dbReference type="EC" id="3.2.1.101" evidence="3 8"/>
<organism evidence="10 11">
    <name type="scientific">Puccinia graminis f. sp. tritici</name>
    <dbReference type="NCBI Taxonomy" id="56615"/>
    <lineage>
        <taxon>Eukaryota</taxon>
        <taxon>Fungi</taxon>
        <taxon>Dikarya</taxon>
        <taxon>Basidiomycota</taxon>
        <taxon>Pucciniomycotina</taxon>
        <taxon>Pucciniomycetes</taxon>
        <taxon>Pucciniales</taxon>
        <taxon>Pucciniaceae</taxon>
        <taxon>Puccinia</taxon>
    </lineage>
</organism>
<dbReference type="PANTHER" id="PTHR12145">
    <property type="entry name" value="MANNAN ENDO-1,6-ALPHA-MANNOSIDASE DCW1"/>
    <property type="match status" value="1"/>
</dbReference>
<protein>
    <recommendedName>
        <fullName evidence="3 8">Mannan endo-1,6-alpha-mannosidase</fullName>
        <ecNumber evidence="3 8">3.2.1.101</ecNumber>
    </recommendedName>
</protein>
<dbReference type="Proteomes" id="UP000324748">
    <property type="component" value="Unassembled WGS sequence"/>
</dbReference>
<evidence type="ECO:0000256" key="1">
    <source>
        <dbReference type="ARBA" id="ARBA00001452"/>
    </source>
</evidence>
<evidence type="ECO:0000256" key="6">
    <source>
        <dbReference type="ARBA" id="ARBA00023180"/>
    </source>
</evidence>
<comment type="catalytic activity">
    <reaction evidence="1 8">
        <text>Random hydrolysis of (1-&gt;6)-alpha-D-mannosidic linkages in unbranched (1-&gt;6)-mannans.</text>
        <dbReference type="EC" id="3.2.1.101"/>
    </reaction>
</comment>
<keyword evidence="7 8" id="KW-0326">Glycosidase</keyword>
<feature type="chain" id="PRO_5022889806" description="Mannan endo-1,6-alpha-mannosidase" evidence="9">
    <location>
        <begin position="21"/>
        <end position="403"/>
    </location>
</feature>
<evidence type="ECO:0000256" key="8">
    <source>
        <dbReference type="PIRNR" id="PIRNR016302"/>
    </source>
</evidence>
<dbReference type="GO" id="GO:0009272">
    <property type="term" value="P:fungal-type cell wall biogenesis"/>
    <property type="evidence" value="ECO:0007669"/>
    <property type="project" value="TreeGrafter"/>
</dbReference>
<dbReference type="Pfam" id="PF03663">
    <property type="entry name" value="Glyco_hydro_76"/>
    <property type="match status" value="1"/>
</dbReference>
<accession>A0A5B0QAW0</accession>
<proteinExistence type="inferred from homology"/>
<dbReference type="Gene3D" id="1.50.10.20">
    <property type="match status" value="1"/>
</dbReference>
<dbReference type="PIRSF" id="PIRSF016302">
    <property type="entry name" value="Man_a_manosd"/>
    <property type="match status" value="1"/>
</dbReference>
<dbReference type="OrthoDB" id="9984024at2759"/>
<dbReference type="AlphaFoldDB" id="A0A5B0QAW0"/>
<evidence type="ECO:0000256" key="5">
    <source>
        <dbReference type="ARBA" id="ARBA00022801"/>
    </source>
</evidence>
<dbReference type="PANTHER" id="PTHR12145:SF36">
    <property type="entry name" value="MANNAN ENDO-1,6-ALPHA-MANNOSIDASE DCW1"/>
    <property type="match status" value="1"/>
</dbReference>
<keyword evidence="6" id="KW-0325">Glycoprotein</keyword>
<evidence type="ECO:0000256" key="9">
    <source>
        <dbReference type="SAM" id="SignalP"/>
    </source>
</evidence>
<dbReference type="SUPFAM" id="SSF48208">
    <property type="entry name" value="Six-hairpin glycosidases"/>
    <property type="match status" value="1"/>
</dbReference>